<evidence type="ECO:0000313" key="4">
    <source>
        <dbReference type="Proteomes" id="UP000051181"/>
    </source>
</evidence>
<dbReference type="InterPro" id="IPR006037">
    <property type="entry name" value="RCK_C"/>
</dbReference>
<dbReference type="Gene3D" id="3.40.50.720">
    <property type="entry name" value="NAD(P)-binding Rossmann-like Domain"/>
    <property type="match status" value="1"/>
</dbReference>
<dbReference type="PANTHER" id="PTHR43833:SF7">
    <property type="entry name" value="KTR SYSTEM POTASSIUM UPTAKE PROTEIN C"/>
    <property type="match status" value="1"/>
</dbReference>
<evidence type="ECO:0000259" key="1">
    <source>
        <dbReference type="PROSITE" id="PS51201"/>
    </source>
</evidence>
<reference evidence="3 4" key="1">
    <citation type="journal article" date="2015" name="Genome Announc.">
        <title>Expanding the biotechnology potential of lactobacilli through comparative genomics of 213 strains and associated genera.</title>
        <authorList>
            <person name="Sun Z."/>
            <person name="Harris H.M."/>
            <person name="McCann A."/>
            <person name="Guo C."/>
            <person name="Argimon S."/>
            <person name="Zhang W."/>
            <person name="Yang X."/>
            <person name="Jeffery I.B."/>
            <person name="Cooney J.C."/>
            <person name="Kagawa T.F."/>
            <person name="Liu W."/>
            <person name="Song Y."/>
            <person name="Salvetti E."/>
            <person name="Wrobel A."/>
            <person name="Rasinkangas P."/>
            <person name="Parkhill J."/>
            <person name="Rea M.C."/>
            <person name="O'Sullivan O."/>
            <person name="Ritari J."/>
            <person name="Douillard F.P."/>
            <person name="Paul Ross R."/>
            <person name="Yang R."/>
            <person name="Briner A.E."/>
            <person name="Felis G.E."/>
            <person name="de Vos W.M."/>
            <person name="Barrangou R."/>
            <person name="Klaenhammer T.R."/>
            <person name="Caufield P.W."/>
            <person name="Cui Y."/>
            <person name="Zhang H."/>
            <person name="O'Toole P.W."/>
        </authorList>
    </citation>
    <scope>NUCLEOTIDE SEQUENCE [LARGE SCALE GENOMIC DNA]</scope>
    <source>
        <strain evidence="3 4">DSM 20001</strain>
    </source>
</reference>
<dbReference type="RefSeq" id="WP_010010859.1">
    <property type="nucleotide sequence ID" value="NZ_AZCN01000126.1"/>
</dbReference>
<dbReference type="PANTHER" id="PTHR43833">
    <property type="entry name" value="POTASSIUM CHANNEL PROTEIN 2-RELATED-RELATED"/>
    <property type="match status" value="1"/>
</dbReference>
<dbReference type="SUPFAM" id="SSF51735">
    <property type="entry name" value="NAD(P)-binding Rossmann-fold domains"/>
    <property type="match status" value="1"/>
</dbReference>
<dbReference type="InterPro" id="IPR050721">
    <property type="entry name" value="Trk_Ktr_HKT_K-transport"/>
</dbReference>
<dbReference type="InterPro" id="IPR036291">
    <property type="entry name" value="NAD(P)-bd_dom_sf"/>
</dbReference>
<dbReference type="InterPro" id="IPR036721">
    <property type="entry name" value="RCK_C_sf"/>
</dbReference>
<dbReference type="GO" id="GO:0008324">
    <property type="term" value="F:monoatomic cation transmembrane transporter activity"/>
    <property type="evidence" value="ECO:0007669"/>
    <property type="project" value="InterPro"/>
</dbReference>
<feature type="domain" description="RCK N-terminal" evidence="1">
    <location>
        <begin position="2"/>
        <end position="118"/>
    </location>
</feature>
<dbReference type="PROSITE" id="PS51201">
    <property type="entry name" value="RCK_N"/>
    <property type="match status" value="1"/>
</dbReference>
<name>A0A0R1F2Y6_9LACO</name>
<evidence type="ECO:0000313" key="3">
    <source>
        <dbReference type="EMBL" id="KRK13953.1"/>
    </source>
</evidence>
<dbReference type="PROSITE" id="PS51202">
    <property type="entry name" value="RCK_C"/>
    <property type="match status" value="1"/>
</dbReference>
<dbReference type="InterPro" id="IPR003148">
    <property type="entry name" value="RCK_N"/>
</dbReference>
<comment type="caution">
    <text evidence="3">The sequence shown here is derived from an EMBL/GenBank/DDBJ whole genome shotgun (WGS) entry which is preliminary data.</text>
</comment>
<dbReference type="SUPFAM" id="SSF116726">
    <property type="entry name" value="TrkA C-terminal domain-like"/>
    <property type="match status" value="1"/>
</dbReference>
<dbReference type="Proteomes" id="UP000051181">
    <property type="component" value="Unassembled WGS sequence"/>
</dbReference>
<dbReference type="Pfam" id="PF02080">
    <property type="entry name" value="TrkA_C"/>
    <property type="match status" value="1"/>
</dbReference>
<dbReference type="Gene3D" id="3.30.70.1450">
    <property type="entry name" value="Regulator of K+ conductance, C-terminal domain"/>
    <property type="match status" value="1"/>
</dbReference>
<dbReference type="AlphaFoldDB" id="A0A0R1F2Y6"/>
<evidence type="ECO:0000259" key="2">
    <source>
        <dbReference type="PROSITE" id="PS51202"/>
    </source>
</evidence>
<protein>
    <submittedName>
        <fullName evidence="3">Potassium uptake protein</fullName>
    </submittedName>
</protein>
<sequence>MKQNFAVIGLGRFGTSICRVLAAEQQEVLAIDINEDRVNDLADVATEAIVADAQDEETLRSLEIGKFDHVIVAIGKNIQANILVTLIVKELGVPDITAKAENDTHARVLARIGADQVVHPERDMGARVAHHLLSPNILNYLAINDDVTMAEVKITSSAFVGKSLTELNFHQRFGLTVIAIQHGDNVTVSPAGTDVVQLNDEISVVGPTRAVEDLNDRMSSR</sequence>
<dbReference type="PATRIC" id="fig|913848.6.peg.374"/>
<feature type="domain" description="RCK C-terminal" evidence="2">
    <location>
        <begin position="135"/>
        <end position="220"/>
    </location>
</feature>
<dbReference type="EMBL" id="AZCN01000126">
    <property type="protein sequence ID" value="KRK13953.1"/>
    <property type="molecule type" value="Genomic_DNA"/>
</dbReference>
<dbReference type="eggNOG" id="COG0569">
    <property type="taxonomic scope" value="Bacteria"/>
</dbReference>
<dbReference type="Pfam" id="PF02254">
    <property type="entry name" value="TrkA_N"/>
    <property type="match status" value="1"/>
</dbReference>
<dbReference type="GeneID" id="65918106"/>
<organism evidence="3 4">
    <name type="scientific">Loigolactobacillus coryniformis subsp. coryniformis KCTC 3167 = DSM 20001</name>
    <dbReference type="NCBI Taxonomy" id="913848"/>
    <lineage>
        <taxon>Bacteria</taxon>
        <taxon>Bacillati</taxon>
        <taxon>Bacillota</taxon>
        <taxon>Bacilli</taxon>
        <taxon>Lactobacillales</taxon>
        <taxon>Lactobacillaceae</taxon>
        <taxon>Loigolactobacillus</taxon>
    </lineage>
</organism>
<dbReference type="GO" id="GO:0006813">
    <property type="term" value="P:potassium ion transport"/>
    <property type="evidence" value="ECO:0007669"/>
    <property type="project" value="InterPro"/>
</dbReference>
<accession>A0A0R1F2Y6</accession>
<proteinExistence type="predicted"/>
<gene>
    <name evidence="3" type="ORF">FD22_GL000369</name>
</gene>